<gene>
    <name evidence="1" type="ORF">O1R50_12135</name>
</gene>
<proteinExistence type="predicted"/>
<organism evidence="1 2">
    <name type="scientific">Glycomyces luteolus</name>
    <dbReference type="NCBI Taxonomy" id="2670330"/>
    <lineage>
        <taxon>Bacteria</taxon>
        <taxon>Bacillati</taxon>
        <taxon>Actinomycetota</taxon>
        <taxon>Actinomycetes</taxon>
        <taxon>Glycomycetales</taxon>
        <taxon>Glycomycetaceae</taxon>
        <taxon>Glycomyces</taxon>
    </lineage>
</organism>
<name>A0A9X3PB13_9ACTN</name>
<dbReference type="RefSeq" id="WP_270110305.1">
    <property type="nucleotide sequence ID" value="NZ_JAPZVP010000008.1"/>
</dbReference>
<accession>A0A9X3PB13</accession>
<protein>
    <submittedName>
        <fullName evidence="1">Uncharacterized protein</fullName>
    </submittedName>
</protein>
<keyword evidence="2" id="KW-1185">Reference proteome</keyword>
<evidence type="ECO:0000313" key="2">
    <source>
        <dbReference type="Proteomes" id="UP001146067"/>
    </source>
</evidence>
<dbReference type="AlphaFoldDB" id="A0A9X3PB13"/>
<reference evidence="1" key="1">
    <citation type="submission" date="2022-12" db="EMBL/GenBank/DDBJ databases">
        <title>Gycomyces niveus sp.nov.,a novel actinomycete isolated from soil in Shouguan.</title>
        <authorList>
            <person name="Yang X."/>
        </authorList>
    </citation>
    <scope>NUCLEOTIDE SEQUENCE</scope>
    <source>
        <strain evidence="1">NEAU-A15</strain>
    </source>
</reference>
<dbReference type="Proteomes" id="UP001146067">
    <property type="component" value="Unassembled WGS sequence"/>
</dbReference>
<sequence>MAISFNTTGLQQQDATTWTDPRTGDVAKLIVTRGTPFPGEWLYDQSAMQRGFAGMSAERGCLIEVELVSLGGVTAVRQLIKLPIPNAPSGQLFMSMFTLAKAPQYAQLMYIAKEAGMTGMREATLMAQLGFDDWTMPHPFDPQLQSRLPFHRGDDPAFDAQFPDHPLTRTRAWTWNVGRYAVVDPGFAAIPDNWNS</sequence>
<dbReference type="EMBL" id="JAPZVP010000008">
    <property type="protein sequence ID" value="MDA1360377.1"/>
    <property type="molecule type" value="Genomic_DNA"/>
</dbReference>
<evidence type="ECO:0000313" key="1">
    <source>
        <dbReference type="EMBL" id="MDA1360377.1"/>
    </source>
</evidence>
<comment type="caution">
    <text evidence="1">The sequence shown here is derived from an EMBL/GenBank/DDBJ whole genome shotgun (WGS) entry which is preliminary data.</text>
</comment>